<dbReference type="InterPro" id="IPR029021">
    <property type="entry name" value="Prot-tyrosine_phosphatase-like"/>
</dbReference>
<organism evidence="2 3">
    <name type="scientific">Tectimicrobiota bacterium</name>
    <dbReference type="NCBI Taxonomy" id="2528274"/>
    <lineage>
        <taxon>Bacteria</taxon>
        <taxon>Pseudomonadati</taxon>
        <taxon>Nitrospinota/Tectimicrobiota group</taxon>
        <taxon>Candidatus Tectimicrobiota</taxon>
    </lineage>
</organism>
<sequence length="272" mass="31007">MPIRRQLRSFWWFREGRIGGMGRPGFNRCHWFDLPFEEGLLLSWLGKQHLPAPAVHDLWAYLESYGPKVAMYYGLTPDMARDRLAPLRERAALLHLAERMNAKTGIFDEVAWVAGPVAPALRLVPSVQQRQHEVAVLKQHQVHVLISLLEQPLDYPELCNDFEMHHVPVEDVTPPGRHQVYVFADTLARALAAEKTVVTHCLAGIGRTTTMLLAAYLLHGYALRDLATWVRVRNPHFVFRGSQAEFLQELATDVRTGRIPLMGVERQLPLCQ</sequence>
<name>A0A937W531_UNCTE</name>
<evidence type="ECO:0000313" key="2">
    <source>
        <dbReference type="EMBL" id="MBM3225340.1"/>
    </source>
</evidence>
<dbReference type="EMBL" id="VGLS01000545">
    <property type="protein sequence ID" value="MBM3225340.1"/>
    <property type="molecule type" value="Genomic_DNA"/>
</dbReference>
<protein>
    <recommendedName>
        <fullName evidence="1">Tyrosine specific protein phosphatases domain-containing protein</fullName>
    </recommendedName>
</protein>
<dbReference type="Gene3D" id="3.90.190.10">
    <property type="entry name" value="Protein tyrosine phosphatase superfamily"/>
    <property type="match status" value="1"/>
</dbReference>
<dbReference type="InterPro" id="IPR050561">
    <property type="entry name" value="PTP"/>
</dbReference>
<gene>
    <name evidence="2" type="ORF">FJZ47_16265</name>
</gene>
<reference evidence="2" key="1">
    <citation type="submission" date="2019-03" db="EMBL/GenBank/DDBJ databases">
        <title>Lake Tanganyika Metagenome-Assembled Genomes (MAGs).</title>
        <authorList>
            <person name="Tran P."/>
        </authorList>
    </citation>
    <scope>NUCLEOTIDE SEQUENCE</scope>
    <source>
        <strain evidence="2">K_DeepCast_65m_m2_066</strain>
    </source>
</reference>
<dbReference type="PANTHER" id="PTHR23339">
    <property type="entry name" value="TYROSINE SPECIFIC PROTEIN PHOSPHATASE AND DUAL SPECIFICITY PROTEIN PHOSPHATASE"/>
    <property type="match status" value="1"/>
</dbReference>
<dbReference type="InterPro" id="IPR000387">
    <property type="entry name" value="Tyr_Pase_dom"/>
</dbReference>
<comment type="caution">
    <text evidence="2">The sequence shown here is derived from an EMBL/GenBank/DDBJ whole genome shotgun (WGS) entry which is preliminary data.</text>
</comment>
<dbReference type="PROSITE" id="PS50056">
    <property type="entry name" value="TYR_PHOSPHATASE_2"/>
    <property type="match status" value="1"/>
</dbReference>
<accession>A0A937W531</accession>
<evidence type="ECO:0000313" key="3">
    <source>
        <dbReference type="Proteomes" id="UP000712673"/>
    </source>
</evidence>
<dbReference type="Pfam" id="PF22785">
    <property type="entry name" value="Tc-R-P"/>
    <property type="match status" value="1"/>
</dbReference>
<dbReference type="AlphaFoldDB" id="A0A937W531"/>
<dbReference type="SUPFAM" id="SSF52799">
    <property type="entry name" value="(Phosphotyrosine protein) phosphatases II"/>
    <property type="match status" value="1"/>
</dbReference>
<evidence type="ECO:0000259" key="1">
    <source>
        <dbReference type="PROSITE" id="PS50056"/>
    </source>
</evidence>
<feature type="domain" description="Tyrosine specific protein phosphatases" evidence="1">
    <location>
        <begin position="178"/>
        <end position="245"/>
    </location>
</feature>
<proteinExistence type="predicted"/>
<dbReference type="Proteomes" id="UP000712673">
    <property type="component" value="Unassembled WGS sequence"/>
</dbReference>